<dbReference type="SUPFAM" id="SSF51905">
    <property type="entry name" value="FAD/NAD(P)-binding domain"/>
    <property type="match status" value="1"/>
</dbReference>
<accession>A0A4Q4NL25</accession>
<protein>
    <recommendedName>
        <fullName evidence="4">FAD/NAD(P)-binding domain-containing protein</fullName>
    </recommendedName>
</protein>
<evidence type="ECO:0000256" key="1">
    <source>
        <dbReference type="SAM" id="MobiDB-lite"/>
    </source>
</evidence>
<reference evidence="3" key="1">
    <citation type="journal article" date="2019" name="bioRxiv">
        <title>Genomics, evolutionary history and diagnostics of the Alternaria alternata species group including apple and Asian pear pathotypes.</title>
        <authorList>
            <person name="Armitage A.D."/>
            <person name="Cockerton H.M."/>
            <person name="Sreenivasaprasad S."/>
            <person name="Woodhall J.W."/>
            <person name="Lane C.R."/>
            <person name="Harrison R.J."/>
            <person name="Clarkson J.P."/>
        </authorList>
    </citation>
    <scope>NUCLEOTIDE SEQUENCE [LARGE SCALE GENOMIC DNA]</scope>
    <source>
        <strain evidence="3">FERA 1177</strain>
    </source>
</reference>
<dbReference type="Gene3D" id="3.30.9.60">
    <property type="match status" value="1"/>
</dbReference>
<dbReference type="AlphaFoldDB" id="A0A4Q4NL25"/>
<dbReference type="Proteomes" id="UP000291422">
    <property type="component" value="Unassembled WGS sequence"/>
</dbReference>
<feature type="region of interest" description="Disordered" evidence="1">
    <location>
        <begin position="348"/>
        <end position="370"/>
    </location>
</feature>
<dbReference type="VEuPathDB" id="FungiDB:CC77DRAFT_1096584"/>
<dbReference type="EMBL" id="PDXD01000007">
    <property type="protein sequence ID" value="RYN78533.1"/>
    <property type="molecule type" value="Genomic_DNA"/>
</dbReference>
<dbReference type="PANTHER" id="PTHR47469:SF2">
    <property type="entry name" value="OS06G0597600 PROTEIN"/>
    <property type="match status" value="1"/>
</dbReference>
<evidence type="ECO:0000313" key="3">
    <source>
        <dbReference type="Proteomes" id="UP000291422"/>
    </source>
</evidence>
<gene>
    <name evidence="2" type="ORF">AA0117_g4282</name>
</gene>
<proteinExistence type="predicted"/>
<dbReference type="InterPro" id="IPR036188">
    <property type="entry name" value="FAD/NAD-bd_sf"/>
</dbReference>
<evidence type="ECO:0000313" key="2">
    <source>
        <dbReference type="EMBL" id="RYN78533.1"/>
    </source>
</evidence>
<dbReference type="PANTHER" id="PTHR47469">
    <property type="entry name" value="MONOOXYGENASE-LIKE"/>
    <property type="match status" value="1"/>
</dbReference>
<sequence length="448" mass="50942">MSERRKLVIVGGSLTGLTVANLCQNECDVILLEQNNALYSEKHNGGFSLGRWGRKIFEEYIPAPDLLERSIRGEQLLIFSPDNDEMVPVPEEHRVVMTTWLDLYQVLLRDVVVESEKNWKTASEARPTLRIDANVEDAQYEDGRWTITYRSTATNRVETETADMLVAADGAQSTIRRLTSPGVVPSYEQVVAWRGRVPADVSVDEEKEIDERIKKGLLVWYKMHGSQYIILWVFYLNHFDTCVLTAIRYGVPGFGNADDNDDTVIEWCWYHPYEQDTDRDLENVMTTFIDRGRLVKGRAEKWKDYLNAAKNSFPKSIWEMLSKCETPWITKVIAAPLTMRPISVDELDEDNDDEETDDESWDQGGDTSASSPQLKRLWFAGEAYAPLPPFLGSTFEPGAEHAVAILNLIQGKSDERELRSWQSGGTAQRLWSSKMAGWEGMGLPDTEI</sequence>
<name>A0A4Q4NL25_ALTAL</name>
<organism evidence="2 3">
    <name type="scientific">Alternaria alternata</name>
    <name type="common">Alternaria rot fungus</name>
    <name type="synonym">Torula alternata</name>
    <dbReference type="NCBI Taxonomy" id="5599"/>
    <lineage>
        <taxon>Eukaryota</taxon>
        <taxon>Fungi</taxon>
        <taxon>Dikarya</taxon>
        <taxon>Ascomycota</taxon>
        <taxon>Pezizomycotina</taxon>
        <taxon>Dothideomycetes</taxon>
        <taxon>Pleosporomycetidae</taxon>
        <taxon>Pleosporales</taxon>
        <taxon>Pleosporineae</taxon>
        <taxon>Pleosporaceae</taxon>
        <taxon>Alternaria</taxon>
        <taxon>Alternaria sect. Alternaria</taxon>
        <taxon>Alternaria alternata complex</taxon>
    </lineage>
</organism>
<evidence type="ECO:0008006" key="4">
    <source>
        <dbReference type="Google" id="ProtNLM"/>
    </source>
</evidence>
<dbReference type="Gene3D" id="3.50.50.60">
    <property type="entry name" value="FAD/NAD(P)-binding domain"/>
    <property type="match status" value="1"/>
</dbReference>
<comment type="caution">
    <text evidence="2">The sequence shown here is derived from an EMBL/GenBank/DDBJ whole genome shotgun (WGS) entry which is preliminary data.</text>
</comment>
<dbReference type="InterPro" id="IPR053212">
    <property type="entry name" value="DHP_3-monooxygenase"/>
</dbReference>
<feature type="compositionally biased region" description="Acidic residues" evidence="1">
    <location>
        <begin position="348"/>
        <end position="361"/>
    </location>
</feature>